<dbReference type="InterPro" id="IPR051311">
    <property type="entry name" value="DedA_domain"/>
</dbReference>
<feature type="domain" description="VTT" evidence="8">
    <location>
        <begin position="30"/>
        <end position="146"/>
    </location>
</feature>
<name>A0ABW4LRR7_9BACI</name>
<keyword evidence="4 7" id="KW-0812">Transmembrane</keyword>
<dbReference type="PANTHER" id="PTHR42709">
    <property type="entry name" value="ALKALINE PHOSPHATASE LIKE PROTEIN"/>
    <property type="match status" value="1"/>
</dbReference>
<comment type="similarity">
    <text evidence="2">Belongs to the DedA family.</text>
</comment>
<keyword evidence="6 7" id="KW-0472">Membrane</keyword>
<comment type="caution">
    <text evidence="9">The sequence shown here is derived from an EMBL/GenBank/DDBJ whole genome shotgun (WGS) entry which is preliminary data.</text>
</comment>
<feature type="transmembrane region" description="Helical" evidence="7">
    <location>
        <begin position="12"/>
        <end position="39"/>
    </location>
</feature>
<evidence type="ECO:0000256" key="3">
    <source>
        <dbReference type="ARBA" id="ARBA00022475"/>
    </source>
</evidence>
<evidence type="ECO:0000313" key="10">
    <source>
        <dbReference type="Proteomes" id="UP001597214"/>
    </source>
</evidence>
<feature type="transmembrane region" description="Helical" evidence="7">
    <location>
        <begin position="164"/>
        <end position="183"/>
    </location>
</feature>
<evidence type="ECO:0000313" key="9">
    <source>
        <dbReference type="EMBL" id="MFD1737869.1"/>
    </source>
</evidence>
<evidence type="ECO:0000256" key="2">
    <source>
        <dbReference type="ARBA" id="ARBA00010792"/>
    </source>
</evidence>
<feature type="transmembrane region" description="Helical" evidence="7">
    <location>
        <begin position="51"/>
        <end position="71"/>
    </location>
</feature>
<evidence type="ECO:0000259" key="8">
    <source>
        <dbReference type="Pfam" id="PF09335"/>
    </source>
</evidence>
<dbReference type="Proteomes" id="UP001597214">
    <property type="component" value="Unassembled WGS sequence"/>
</dbReference>
<sequence length="202" mass="22764">MIEAILHWLENIGLLGLFAAMFLEGSSLPFPGIAVVLAYGYILPINYWNTVWVAAGMSFFYCLASLIPYVIGSKLEGLLTKRKGFQKAKNLFVRYGMWSVALTRPFGLGNYISYVAGVSKMKLIPYIALTFIGIYPWSYVMLLLGNYFNGSYEAFMAFYENHSVYVYTAGGIFIGMLCLFFMMKNKRNRVKTRIMEGGNDGA</sequence>
<keyword evidence="5 7" id="KW-1133">Transmembrane helix</keyword>
<gene>
    <name evidence="9" type="ORF">ACFSCX_15135</name>
</gene>
<protein>
    <submittedName>
        <fullName evidence="9">DedA family protein</fullName>
    </submittedName>
</protein>
<dbReference type="Pfam" id="PF09335">
    <property type="entry name" value="VTT_dom"/>
    <property type="match status" value="1"/>
</dbReference>
<evidence type="ECO:0000256" key="1">
    <source>
        <dbReference type="ARBA" id="ARBA00004651"/>
    </source>
</evidence>
<feature type="transmembrane region" description="Helical" evidence="7">
    <location>
        <begin position="91"/>
        <end position="111"/>
    </location>
</feature>
<dbReference type="EMBL" id="JBHUEM010000024">
    <property type="protein sequence ID" value="MFD1737869.1"/>
    <property type="molecule type" value="Genomic_DNA"/>
</dbReference>
<accession>A0ABW4LRR7</accession>
<evidence type="ECO:0000256" key="4">
    <source>
        <dbReference type="ARBA" id="ARBA00022692"/>
    </source>
</evidence>
<evidence type="ECO:0000256" key="5">
    <source>
        <dbReference type="ARBA" id="ARBA00022989"/>
    </source>
</evidence>
<keyword evidence="10" id="KW-1185">Reference proteome</keyword>
<proteinExistence type="inferred from homology"/>
<dbReference type="PANTHER" id="PTHR42709:SF6">
    <property type="entry name" value="UNDECAPRENYL PHOSPHATE TRANSPORTER A"/>
    <property type="match status" value="1"/>
</dbReference>
<evidence type="ECO:0000256" key="7">
    <source>
        <dbReference type="SAM" id="Phobius"/>
    </source>
</evidence>
<comment type="subcellular location">
    <subcellularLocation>
        <location evidence="1">Cell membrane</location>
        <topology evidence="1">Multi-pass membrane protein</topology>
    </subcellularLocation>
</comment>
<dbReference type="RefSeq" id="WP_377929088.1">
    <property type="nucleotide sequence ID" value="NZ_JBHUEM010000024.1"/>
</dbReference>
<keyword evidence="3" id="KW-1003">Cell membrane</keyword>
<feature type="transmembrane region" description="Helical" evidence="7">
    <location>
        <begin position="123"/>
        <end position="144"/>
    </location>
</feature>
<reference evidence="10" key="1">
    <citation type="journal article" date="2019" name="Int. J. Syst. Evol. Microbiol.">
        <title>The Global Catalogue of Microorganisms (GCM) 10K type strain sequencing project: providing services to taxonomists for standard genome sequencing and annotation.</title>
        <authorList>
            <consortium name="The Broad Institute Genomics Platform"/>
            <consortium name="The Broad Institute Genome Sequencing Center for Infectious Disease"/>
            <person name="Wu L."/>
            <person name="Ma J."/>
        </authorList>
    </citation>
    <scope>NUCLEOTIDE SEQUENCE [LARGE SCALE GENOMIC DNA]</scope>
    <source>
        <strain evidence="10">CCUG 49339</strain>
    </source>
</reference>
<organism evidence="9 10">
    <name type="scientific">Bacillus salitolerans</name>
    <dbReference type="NCBI Taxonomy" id="1437434"/>
    <lineage>
        <taxon>Bacteria</taxon>
        <taxon>Bacillati</taxon>
        <taxon>Bacillota</taxon>
        <taxon>Bacilli</taxon>
        <taxon>Bacillales</taxon>
        <taxon>Bacillaceae</taxon>
        <taxon>Bacillus</taxon>
    </lineage>
</organism>
<evidence type="ECO:0000256" key="6">
    <source>
        <dbReference type="ARBA" id="ARBA00023136"/>
    </source>
</evidence>
<dbReference type="InterPro" id="IPR032816">
    <property type="entry name" value="VTT_dom"/>
</dbReference>